<sequence length="350" mass="40425">MRYTLFAEINLLDTFFDSLRESYAEFNDWFARKAAEGESAYILPNRRGGLDAFLYLKIENDVVTDVEPNLPEGIKVKVGTLKVNAHGTRLGERLVKKIFDFAVVNNADSVYVTVFDEHEALIELLCRYGFEKYGIKVTANGAEHVLVKNMRLIRDNILKDYPLIDVRGRNKFALSIYPAFHTRLFPDSILNNEHYDIITDISPTNSIHKTYICYMGDVINLHANDIVLIYRTTDGKGSARFRSVITSICVVQEVLTRRSFENEDHYVEYCRRNSIFAEADLRQWYRRSGNLFVIKMTYNAAFRRRVTNGTLIDTVGLNPNYWGFFRVTDEQFNQIINLGGVYENLIVDKA</sequence>
<dbReference type="RefSeq" id="WP_013446498.1">
    <property type="nucleotide sequence ID" value="NC_014734.1"/>
</dbReference>
<reference key="1">
    <citation type="submission" date="2010-11" db="EMBL/GenBank/DDBJ databases">
        <title>The complete genome of Paludibacter propionicigenes DSM 17365.</title>
        <authorList>
            <consortium name="US DOE Joint Genome Institute (JGI-PGF)"/>
            <person name="Lucas S."/>
            <person name="Copeland A."/>
            <person name="Lapidus A."/>
            <person name="Bruce D."/>
            <person name="Goodwin L."/>
            <person name="Pitluck S."/>
            <person name="Kyrpides N."/>
            <person name="Mavromatis K."/>
            <person name="Ivanova N."/>
            <person name="Munk A.C."/>
            <person name="Brettin T."/>
            <person name="Detter J.C."/>
            <person name="Han C."/>
            <person name="Tapia R."/>
            <person name="Land M."/>
            <person name="Hauser L."/>
            <person name="Markowitz V."/>
            <person name="Cheng J.-F."/>
            <person name="Hugenholtz P."/>
            <person name="Woyke T."/>
            <person name="Wu D."/>
            <person name="Gronow S."/>
            <person name="Wellnitz S."/>
            <person name="Brambilla E."/>
            <person name="Klenk H.-P."/>
            <person name="Eisen J.A."/>
        </authorList>
    </citation>
    <scope>NUCLEOTIDE SEQUENCE</scope>
    <source>
        <strain>WB4</strain>
    </source>
</reference>
<gene>
    <name evidence="1" type="ordered locus">Palpr_3001</name>
</gene>
<dbReference type="SUPFAM" id="SSF55729">
    <property type="entry name" value="Acyl-CoA N-acyltransferases (Nat)"/>
    <property type="match status" value="1"/>
</dbReference>
<reference evidence="1 2" key="2">
    <citation type="journal article" date="2011" name="Stand. Genomic Sci.">
        <title>Complete genome sequence of Paludibacter propionicigenes type strain (WB4).</title>
        <authorList>
            <person name="Gronow S."/>
            <person name="Munk C."/>
            <person name="Lapidus A."/>
            <person name="Nolan M."/>
            <person name="Lucas S."/>
            <person name="Hammon N."/>
            <person name="Deshpande S."/>
            <person name="Cheng J.F."/>
            <person name="Tapia R."/>
            <person name="Han C."/>
            <person name="Goodwin L."/>
            <person name="Pitluck S."/>
            <person name="Liolios K."/>
            <person name="Ivanova N."/>
            <person name="Mavromatis K."/>
            <person name="Mikhailova N."/>
            <person name="Pati A."/>
            <person name="Chen A."/>
            <person name="Palaniappan K."/>
            <person name="Land M."/>
            <person name="Hauser L."/>
            <person name="Chang Y.J."/>
            <person name="Jeffries C.D."/>
            <person name="Brambilla E."/>
            <person name="Rohde M."/>
            <person name="Goker M."/>
            <person name="Detter J.C."/>
            <person name="Woyke T."/>
            <person name="Bristow J."/>
            <person name="Eisen J.A."/>
            <person name="Markowitz V."/>
            <person name="Hugenholtz P."/>
            <person name="Kyrpides N.C."/>
            <person name="Klenk H.P."/>
        </authorList>
    </citation>
    <scope>NUCLEOTIDE SEQUENCE [LARGE SCALE GENOMIC DNA]</scope>
    <source>
        <strain evidence="2">DSM 17365 / JCM 13257 / WB4</strain>
    </source>
</reference>
<protein>
    <submittedName>
        <fullName evidence="1">Uncharacterized protein</fullName>
    </submittedName>
</protein>
<dbReference type="AlphaFoldDB" id="E4T8M0"/>
<dbReference type="STRING" id="694427.Palpr_3001"/>
<dbReference type="HOGENOM" id="CLU_039297_0_0_10"/>
<organism evidence="1 2">
    <name type="scientific">Paludibacter propionicigenes (strain DSM 17365 / JCM 13257 / WB4)</name>
    <dbReference type="NCBI Taxonomy" id="694427"/>
    <lineage>
        <taxon>Bacteria</taxon>
        <taxon>Pseudomonadati</taxon>
        <taxon>Bacteroidota</taxon>
        <taxon>Bacteroidia</taxon>
        <taxon>Bacteroidales</taxon>
        <taxon>Paludibacteraceae</taxon>
        <taxon>Paludibacter</taxon>
    </lineage>
</organism>
<dbReference type="InterPro" id="IPR016181">
    <property type="entry name" value="Acyl_CoA_acyltransferase"/>
</dbReference>
<dbReference type="OrthoDB" id="9773249at2"/>
<dbReference type="EMBL" id="CP002345">
    <property type="protein sequence ID" value="ADQ81129.1"/>
    <property type="molecule type" value="Genomic_DNA"/>
</dbReference>
<dbReference type="KEGG" id="ppn:Palpr_3001"/>
<accession>E4T8M0</accession>
<name>E4T8M0_PALPW</name>
<dbReference type="Proteomes" id="UP000008718">
    <property type="component" value="Chromosome"/>
</dbReference>
<proteinExistence type="predicted"/>
<dbReference type="Gene3D" id="3.40.630.30">
    <property type="match status" value="1"/>
</dbReference>
<dbReference type="eggNOG" id="COG0456">
    <property type="taxonomic scope" value="Bacteria"/>
</dbReference>
<keyword evidence="2" id="KW-1185">Reference proteome</keyword>
<evidence type="ECO:0000313" key="1">
    <source>
        <dbReference type="EMBL" id="ADQ81129.1"/>
    </source>
</evidence>
<evidence type="ECO:0000313" key="2">
    <source>
        <dbReference type="Proteomes" id="UP000008718"/>
    </source>
</evidence>